<dbReference type="Proteomes" id="UP001500975">
    <property type="component" value="Unassembled WGS sequence"/>
</dbReference>
<dbReference type="SUPFAM" id="SSF54373">
    <property type="entry name" value="FAD-linked reductases, C-terminal domain"/>
    <property type="match status" value="1"/>
</dbReference>
<dbReference type="InterPro" id="IPR036188">
    <property type="entry name" value="FAD/NAD-bd_sf"/>
</dbReference>
<feature type="domain" description="FAD-binding" evidence="6">
    <location>
        <begin position="5"/>
        <end position="355"/>
    </location>
</feature>
<organism evidence="7 8">
    <name type="scientific">Variovorax defluvii</name>
    <dbReference type="NCBI Taxonomy" id="913761"/>
    <lineage>
        <taxon>Bacteria</taxon>
        <taxon>Pseudomonadati</taxon>
        <taxon>Pseudomonadota</taxon>
        <taxon>Betaproteobacteria</taxon>
        <taxon>Burkholderiales</taxon>
        <taxon>Comamonadaceae</taxon>
        <taxon>Variovorax</taxon>
    </lineage>
</organism>
<dbReference type="SUPFAM" id="SSF51905">
    <property type="entry name" value="FAD/NAD(P)-binding domain"/>
    <property type="match status" value="1"/>
</dbReference>
<dbReference type="InterPro" id="IPR002938">
    <property type="entry name" value="FAD-bd"/>
</dbReference>
<protein>
    <submittedName>
        <fullName evidence="7">3-hydroxybenzoate 6-monooxygenase</fullName>
    </submittedName>
</protein>
<dbReference type="Gene3D" id="3.50.50.60">
    <property type="entry name" value="FAD/NAD(P)-binding domain"/>
    <property type="match status" value="1"/>
</dbReference>
<evidence type="ECO:0000313" key="7">
    <source>
        <dbReference type="EMBL" id="GAA4328245.1"/>
    </source>
</evidence>
<dbReference type="EMBL" id="BAABGJ010000001">
    <property type="protein sequence ID" value="GAA4328245.1"/>
    <property type="molecule type" value="Genomic_DNA"/>
</dbReference>
<evidence type="ECO:0000256" key="4">
    <source>
        <dbReference type="ARBA" id="ARBA00023002"/>
    </source>
</evidence>
<name>A0ABP8GPV5_9BURK</name>
<proteinExistence type="predicted"/>
<sequence>MRAAHILVAGGGIAGLASALALGRRRHRVDLFEQAVAFSEIGAGIQLGPNVVHRLQALGVWEPLMRIAAKPEALVVRSAVHGGEIARLPLGNAMLRSYGAPYLCAHRADVHGLLLAAVRSSGAVTLNTGTRITDAVARAGAVCVASTGVRAWEGDALVGADGLWSVVRARVTGDASPPRETGHTAWRALVAQSALPASLRSTQISVWLGPRLHAVAYPVRRGEALNVVVLAEAAPAGDAHDWDQASSLSALQAATGRTDASLQALLDAMPAWRAWTLCDRPPLSGPEQMAGERVALVGDAAHPMLPYLAQGAGMAIEDGVALAAALDGCGAEAVPERLERYARARWQRNAQVQARARRNGEIFHATGLMRFGRDTALRWLGPRLLDVPWLYGA</sequence>
<keyword evidence="3" id="KW-0274">FAD</keyword>
<keyword evidence="2" id="KW-0285">Flavoprotein</keyword>
<keyword evidence="4" id="KW-0560">Oxidoreductase</keyword>
<evidence type="ECO:0000313" key="8">
    <source>
        <dbReference type="Proteomes" id="UP001500975"/>
    </source>
</evidence>
<gene>
    <name evidence="7" type="ORF">GCM10023165_00440</name>
</gene>
<reference evidence="8" key="1">
    <citation type="journal article" date="2019" name="Int. J. Syst. Evol. Microbiol.">
        <title>The Global Catalogue of Microorganisms (GCM) 10K type strain sequencing project: providing services to taxonomists for standard genome sequencing and annotation.</title>
        <authorList>
            <consortium name="The Broad Institute Genomics Platform"/>
            <consortium name="The Broad Institute Genome Sequencing Center for Infectious Disease"/>
            <person name="Wu L."/>
            <person name="Ma J."/>
        </authorList>
    </citation>
    <scope>NUCLEOTIDE SEQUENCE [LARGE SCALE GENOMIC DNA]</scope>
    <source>
        <strain evidence="8">JCM 17804</strain>
    </source>
</reference>
<dbReference type="PANTHER" id="PTHR13789">
    <property type="entry name" value="MONOOXYGENASE"/>
    <property type="match status" value="1"/>
</dbReference>
<keyword evidence="8" id="KW-1185">Reference proteome</keyword>
<dbReference type="PANTHER" id="PTHR13789:SF318">
    <property type="entry name" value="GERANYLGERANYL DIPHOSPHATE REDUCTASE"/>
    <property type="match status" value="1"/>
</dbReference>
<dbReference type="InterPro" id="IPR050493">
    <property type="entry name" value="FAD-dep_Monooxygenase_BioMet"/>
</dbReference>
<evidence type="ECO:0000256" key="1">
    <source>
        <dbReference type="ARBA" id="ARBA00001974"/>
    </source>
</evidence>
<evidence type="ECO:0000256" key="5">
    <source>
        <dbReference type="ARBA" id="ARBA00023033"/>
    </source>
</evidence>
<comment type="cofactor">
    <cofactor evidence="1">
        <name>FAD</name>
        <dbReference type="ChEBI" id="CHEBI:57692"/>
    </cofactor>
</comment>
<accession>A0ABP8GPV5</accession>
<evidence type="ECO:0000259" key="6">
    <source>
        <dbReference type="Pfam" id="PF01494"/>
    </source>
</evidence>
<evidence type="ECO:0000256" key="2">
    <source>
        <dbReference type="ARBA" id="ARBA00022630"/>
    </source>
</evidence>
<comment type="caution">
    <text evidence="7">The sequence shown here is derived from an EMBL/GenBank/DDBJ whole genome shotgun (WGS) entry which is preliminary data.</text>
</comment>
<evidence type="ECO:0000256" key="3">
    <source>
        <dbReference type="ARBA" id="ARBA00022827"/>
    </source>
</evidence>
<keyword evidence="5" id="KW-0503">Monooxygenase</keyword>
<dbReference type="PRINTS" id="PR00420">
    <property type="entry name" value="RNGMNOXGNASE"/>
</dbReference>
<dbReference type="RefSeq" id="WP_345535106.1">
    <property type="nucleotide sequence ID" value="NZ_BAABGJ010000001.1"/>
</dbReference>
<dbReference type="Pfam" id="PF01494">
    <property type="entry name" value="FAD_binding_3"/>
    <property type="match status" value="1"/>
</dbReference>